<dbReference type="RefSeq" id="WP_011324588.1">
    <property type="nucleotide sequence ID" value="NC_007429.1"/>
</dbReference>
<keyword evidence="6" id="KW-0819">tRNA processing</keyword>
<evidence type="ECO:0000256" key="4">
    <source>
        <dbReference type="ARBA" id="ARBA00022490"/>
    </source>
</evidence>
<protein>
    <recommendedName>
        <fullName evidence="10">L-threonylcarbamoyladenylate synthase</fullName>
        <ecNumber evidence="3">2.7.7.87</ecNumber>
    </recommendedName>
    <alternativeName>
        <fullName evidence="10">L-threonylcarbamoyladenylate synthase</fullName>
    </alternativeName>
</protein>
<evidence type="ECO:0000313" key="13">
    <source>
        <dbReference type="EMBL" id="AAX50390.1"/>
    </source>
</evidence>
<evidence type="ECO:0000256" key="8">
    <source>
        <dbReference type="ARBA" id="ARBA00022741"/>
    </source>
</evidence>
<evidence type="ECO:0000256" key="2">
    <source>
        <dbReference type="ARBA" id="ARBA00007663"/>
    </source>
</evidence>
<evidence type="ECO:0000256" key="3">
    <source>
        <dbReference type="ARBA" id="ARBA00012584"/>
    </source>
</evidence>
<proteinExistence type="inferred from homology"/>
<dbReference type="GO" id="GO:0008033">
    <property type="term" value="P:tRNA processing"/>
    <property type="evidence" value="ECO:0007669"/>
    <property type="project" value="UniProtKB-KW"/>
</dbReference>
<dbReference type="PANTHER" id="PTHR17490">
    <property type="entry name" value="SUA5"/>
    <property type="match status" value="1"/>
</dbReference>
<dbReference type="Proteomes" id="UP000002532">
    <property type="component" value="Chromosome"/>
</dbReference>
<dbReference type="GO" id="GO:0006450">
    <property type="term" value="P:regulation of translational fidelity"/>
    <property type="evidence" value="ECO:0007669"/>
    <property type="project" value="TreeGrafter"/>
</dbReference>
<dbReference type="KEGG" id="cta:CTA_0144"/>
<dbReference type="PANTHER" id="PTHR17490:SF16">
    <property type="entry name" value="THREONYLCARBAMOYL-AMP SYNTHASE"/>
    <property type="match status" value="1"/>
</dbReference>
<dbReference type="Pfam" id="PF01300">
    <property type="entry name" value="Sua5_yciO_yrdC"/>
    <property type="match status" value="1"/>
</dbReference>
<keyword evidence="4" id="KW-0963">Cytoplasm</keyword>
<dbReference type="GO" id="GO:0000049">
    <property type="term" value="F:tRNA binding"/>
    <property type="evidence" value="ECO:0007669"/>
    <property type="project" value="TreeGrafter"/>
</dbReference>
<dbReference type="GO" id="GO:0005524">
    <property type="term" value="F:ATP binding"/>
    <property type="evidence" value="ECO:0007669"/>
    <property type="project" value="UniProtKB-KW"/>
</dbReference>
<organism evidence="13 14">
    <name type="scientific">Chlamydia trachomatis serovar A (strain ATCC VR-571B / DSM 19440 / HAR-13)</name>
    <dbReference type="NCBI Taxonomy" id="315277"/>
    <lineage>
        <taxon>Bacteria</taxon>
        <taxon>Pseudomonadati</taxon>
        <taxon>Chlamydiota</taxon>
        <taxon>Chlamydiia</taxon>
        <taxon>Chlamydiales</taxon>
        <taxon>Chlamydiaceae</taxon>
        <taxon>Chlamydia/Chlamydophila group</taxon>
        <taxon>Chlamydia</taxon>
    </lineage>
</organism>
<evidence type="ECO:0000256" key="11">
    <source>
        <dbReference type="ARBA" id="ARBA00048366"/>
    </source>
</evidence>
<accession>A0A0H2X1V5</accession>
<sequence>MFSQQIEESIKAGQVFAFPTDTVYGLGVSFHILDADQRLFALKHRSSQKALSVYVSSLEELEAVAQQSLGASSRKIIQKFLPGPLTLITKHNNPRFPQKTLGFRIVNHPIVQQIIQKVGPFLATSANLSGFPSAVSADEVKQDFPEEDIVMISGECSIGLESTVIDPEERIVYRESAISIAEIETVLGAPCANLSKELGFREKIGIHVVKTPADLCSFLLSRPHFKGVICYQPHPHTFYSVLRQALRSPTQEIIFVYDLCNTEYPILSRFLGVSYDSGYAL</sequence>
<evidence type="ECO:0000256" key="7">
    <source>
        <dbReference type="ARBA" id="ARBA00022695"/>
    </source>
</evidence>
<gene>
    <name evidence="13" type="primary">ywlC</name>
    <name evidence="13" type="ordered locus">CTA_0144</name>
</gene>
<dbReference type="HOGENOM" id="CLU_989358_0_0_0"/>
<dbReference type="InterPro" id="IPR050156">
    <property type="entry name" value="TC-AMP_synthase_SUA5"/>
</dbReference>
<dbReference type="PIRSF" id="PIRSF036543">
    <property type="entry name" value="YdrC_chlamyd"/>
    <property type="match status" value="1"/>
</dbReference>
<dbReference type="EMBL" id="CP000051">
    <property type="protein sequence ID" value="AAX50390.1"/>
    <property type="molecule type" value="Genomic_DNA"/>
</dbReference>
<keyword evidence="5" id="KW-0808">Transferase</keyword>
<dbReference type="GO" id="GO:0003725">
    <property type="term" value="F:double-stranded RNA binding"/>
    <property type="evidence" value="ECO:0007669"/>
    <property type="project" value="InterPro"/>
</dbReference>
<reference evidence="13 14" key="1">
    <citation type="journal article" date="2005" name="Infect. Immun.">
        <title>Comparative genomic analysis of Chlamydia trachomatis oculotropic and genitotropic strains.</title>
        <authorList>
            <person name="Carlson J.H."/>
            <person name="Porcella S.F."/>
            <person name="McClarty G."/>
            <person name="Caldwell H.D."/>
        </authorList>
    </citation>
    <scope>NUCLEOTIDE SEQUENCE [LARGE SCALE GENOMIC DNA]</scope>
    <source>
        <strain evidence="14">ATCC VR-571B / DSM 19440 / HAR-13</strain>
    </source>
</reference>
<evidence type="ECO:0000256" key="6">
    <source>
        <dbReference type="ARBA" id="ARBA00022694"/>
    </source>
</evidence>
<comment type="catalytic activity">
    <reaction evidence="11">
        <text>L-threonine + hydrogencarbonate + ATP = L-threonylcarbamoyladenylate + diphosphate + H2O</text>
        <dbReference type="Rhea" id="RHEA:36407"/>
        <dbReference type="ChEBI" id="CHEBI:15377"/>
        <dbReference type="ChEBI" id="CHEBI:17544"/>
        <dbReference type="ChEBI" id="CHEBI:30616"/>
        <dbReference type="ChEBI" id="CHEBI:33019"/>
        <dbReference type="ChEBI" id="CHEBI:57926"/>
        <dbReference type="ChEBI" id="CHEBI:73682"/>
        <dbReference type="EC" id="2.7.7.87"/>
    </reaction>
</comment>
<dbReference type="AlphaFoldDB" id="A0A0H2X1V5"/>
<keyword evidence="8" id="KW-0547">Nucleotide-binding</keyword>
<keyword evidence="14" id="KW-1185">Reference proteome</keyword>
<comment type="similarity">
    <text evidence="2">Belongs to the SUA5 family.</text>
</comment>
<dbReference type="GO" id="GO:0005737">
    <property type="term" value="C:cytoplasm"/>
    <property type="evidence" value="ECO:0007669"/>
    <property type="project" value="UniProtKB-SubCell"/>
</dbReference>
<keyword evidence="9" id="KW-0067">ATP-binding</keyword>
<dbReference type="InterPro" id="IPR011416">
    <property type="entry name" value="YdrC-type_chlamyd"/>
</dbReference>
<comment type="subcellular location">
    <subcellularLocation>
        <location evidence="1">Cytoplasm</location>
    </subcellularLocation>
</comment>
<evidence type="ECO:0000259" key="12">
    <source>
        <dbReference type="PROSITE" id="PS51163"/>
    </source>
</evidence>
<dbReference type="SUPFAM" id="SSF55821">
    <property type="entry name" value="YrdC/RibB"/>
    <property type="match status" value="1"/>
</dbReference>
<evidence type="ECO:0000256" key="9">
    <source>
        <dbReference type="ARBA" id="ARBA00022840"/>
    </source>
</evidence>
<dbReference type="EC" id="2.7.7.87" evidence="3"/>
<dbReference type="NCBIfam" id="TIGR00057">
    <property type="entry name" value="L-threonylcarbamoyladenylate synthase"/>
    <property type="match status" value="1"/>
</dbReference>
<evidence type="ECO:0000256" key="5">
    <source>
        <dbReference type="ARBA" id="ARBA00022679"/>
    </source>
</evidence>
<keyword evidence="7" id="KW-0548">Nucleotidyltransferase</keyword>
<name>A0A0H2X1V5_CHLTA</name>
<dbReference type="Gene3D" id="3.90.870.10">
    <property type="entry name" value="DHBP synthase"/>
    <property type="match status" value="1"/>
</dbReference>
<dbReference type="InterPro" id="IPR006070">
    <property type="entry name" value="Sua5-like_dom"/>
</dbReference>
<dbReference type="InterPro" id="IPR017945">
    <property type="entry name" value="DHBP_synth_RibB-like_a/b_dom"/>
</dbReference>
<evidence type="ECO:0000313" key="14">
    <source>
        <dbReference type="Proteomes" id="UP000002532"/>
    </source>
</evidence>
<dbReference type="GO" id="GO:0061710">
    <property type="term" value="F:L-threonylcarbamoyladenylate synthase"/>
    <property type="evidence" value="ECO:0007669"/>
    <property type="project" value="UniProtKB-EC"/>
</dbReference>
<evidence type="ECO:0000256" key="10">
    <source>
        <dbReference type="ARBA" id="ARBA00029774"/>
    </source>
</evidence>
<dbReference type="PROSITE" id="PS51163">
    <property type="entry name" value="YRDC"/>
    <property type="match status" value="1"/>
</dbReference>
<evidence type="ECO:0000256" key="1">
    <source>
        <dbReference type="ARBA" id="ARBA00004496"/>
    </source>
</evidence>
<feature type="domain" description="YrdC-like" evidence="12">
    <location>
        <begin position="1"/>
        <end position="178"/>
    </location>
</feature>